<sequence length="287" mass="31851">MKKIYPLKLISVNKDIIWGGTTLGEKYNKPAGKTAEAWELAVHPEGICRIENGEYAGMLLSEYLGSEKFPIMIKLIDARDSLSVQVHPIKTEMWYIVEAEPGAKLVYGLKDRFDEKKFRAALDSGTVTDLLNYVPVKAGDVFFIPKGLVHAIGAGILIAEIQENSNVTYRVYDYGRLKDGVPRELHVDQAMKTIRDFTEEEIEAQRFSRGRKEPGVLADCRYFRTEIAGIDGSADFSEASGFVSVICLEGQGDIDGEKFVKGDSYFIPAGYGGFTVNGVCRLLITTE</sequence>
<dbReference type="CDD" id="cd07010">
    <property type="entry name" value="cupin_PMI_type_I_N_bac"/>
    <property type="match status" value="1"/>
</dbReference>
<evidence type="ECO:0000256" key="6">
    <source>
        <dbReference type="PIRSR" id="PIRSR036894-2"/>
    </source>
</evidence>
<dbReference type="InterPro" id="IPR014710">
    <property type="entry name" value="RmlC-like_jellyroll"/>
</dbReference>
<dbReference type="PANTHER" id="PTHR42742:SF3">
    <property type="entry name" value="FRUCTOKINASE"/>
    <property type="match status" value="1"/>
</dbReference>
<dbReference type="Proteomes" id="UP001139365">
    <property type="component" value="Unassembled WGS sequence"/>
</dbReference>
<dbReference type="InterPro" id="IPR014628">
    <property type="entry name" value="Man6P_isomerase_Firm_short"/>
</dbReference>
<dbReference type="InterPro" id="IPR049071">
    <property type="entry name" value="MPI_cupin_dom"/>
</dbReference>
<dbReference type="GO" id="GO:0008270">
    <property type="term" value="F:zinc ion binding"/>
    <property type="evidence" value="ECO:0007669"/>
    <property type="project" value="InterPro"/>
</dbReference>
<feature type="binding site" evidence="5">
    <location>
        <position position="150"/>
    </location>
    <ligand>
        <name>Zn(2+)</name>
        <dbReference type="ChEBI" id="CHEBI:29105"/>
    </ligand>
</feature>
<dbReference type="AlphaFoldDB" id="A0AAE3FFN6"/>
<dbReference type="GO" id="GO:0004476">
    <property type="term" value="F:mannose-6-phosphate isomerase activity"/>
    <property type="evidence" value="ECO:0007669"/>
    <property type="project" value="InterPro"/>
</dbReference>
<dbReference type="InterPro" id="IPR046457">
    <property type="entry name" value="PMI_typeI_cat"/>
</dbReference>
<evidence type="ECO:0000256" key="2">
    <source>
        <dbReference type="ARBA" id="ARBA00022833"/>
    </source>
</evidence>
<dbReference type="GO" id="GO:0005975">
    <property type="term" value="P:carbohydrate metabolic process"/>
    <property type="evidence" value="ECO:0007669"/>
    <property type="project" value="InterPro"/>
</dbReference>
<keyword evidence="9" id="KW-0413">Isomerase</keyword>
<evidence type="ECO:0000256" key="4">
    <source>
        <dbReference type="ARBA" id="ARBA00030762"/>
    </source>
</evidence>
<evidence type="ECO:0000259" key="8">
    <source>
        <dbReference type="Pfam" id="PF21621"/>
    </source>
</evidence>
<feature type="binding site" evidence="5">
    <location>
        <position position="87"/>
    </location>
    <ligand>
        <name>Zn(2+)</name>
        <dbReference type="ChEBI" id="CHEBI:29105"/>
    </ligand>
</feature>
<accession>A0AAE3FFN6</accession>
<evidence type="ECO:0000313" key="9">
    <source>
        <dbReference type="EMBL" id="MCI5755157.1"/>
    </source>
</evidence>
<keyword evidence="2 5" id="KW-0862">Zinc</keyword>
<dbReference type="InterPro" id="IPR051804">
    <property type="entry name" value="Carb_Metab_Reg_Kinase/Isom"/>
</dbReference>
<evidence type="ECO:0000256" key="3">
    <source>
        <dbReference type="ARBA" id="ARBA00029741"/>
    </source>
</evidence>
<evidence type="ECO:0000256" key="5">
    <source>
        <dbReference type="PIRSR" id="PIRSR036894-1"/>
    </source>
</evidence>
<feature type="active site" evidence="6">
    <location>
        <position position="170"/>
    </location>
</feature>
<dbReference type="Pfam" id="PF21621">
    <property type="entry name" value="MPI_cupin_dom"/>
    <property type="match status" value="1"/>
</dbReference>
<feature type="domain" description="Mannose-6-phosphate isomerase cupin" evidence="8">
    <location>
        <begin position="220"/>
        <end position="284"/>
    </location>
</feature>
<evidence type="ECO:0000313" key="10">
    <source>
        <dbReference type="Proteomes" id="UP001139365"/>
    </source>
</evidence>
<dbReference type="PIRSF" id="PIRSF036894">
    <property type="entry name" value="PMI_Firm_short"/>
    <property type="match status" value="1"/>
</dbReference>
<comment type="cofactor">
    <cofactor evidence="5">
        <name>Zn(2+)</name>
        <dbReference type="ChEBI" id="CHEBI:29105"/>
    </cofactor>
    <text evidence="5">Binds 1 zinc ion per subunit.</text>
</comment>
<dbReference type="Gene3D" id="2.60.120.10">
    <property type="entry name" value="Jelly Rolls"/>
    <property type="match status" value="2"/>
</dbReference>
<dbReference type="Pfam" id="PF20511">
    <property type="entry name" value="PMI_typeI_cat"/>
    <property type="match status" value="1"/>
</dbReference>
<dbReference type="PANTHER" id="PTHR42742">
    <property type="entry name" value="TRANSCRIPTIONAL REPRESSOR MPRA"/>
    <property type="match status" value="1"/>
</dbReference>
<keyword evidence="1 5" id="KW-0479">Metal-binding</keyword>
<reference evidence="9 10" key="1">
    <citation type="submission" date="2022-03" db="EMBL/GenBank/DDBJ databases">
        <title>Metagenome-assembled genomes from swine fecal metagenomes.</title>
        <authorList>
            <person name="Holman D.B."/>
            <person name="Kommadath A."/>
        </authorList>
    </citation>
    <scope>NUCLEOTIDE SEQUENCE [LARGE SCALE GENOMIC DNA]</scope>
    <source>
        <strain evidence="9">SUG147</strain>
    </source>
</reference>
<protein>
    <recommendedName>
        <fullName evidence="3">Phosphohexomutase</fullName>
    </recommendedName>
    <alternativeName>
        <fullName evidence="4">Phosphomannose isomerase</fullName>
    </alternativeName>
</protein>
<dbReference type="InterPro" id="IPR011051">
    <property type="entry name" value="RmlC_Cupin_sf"/>
</dbReference>
<name>A0AAE3FFN6_9BACT</name>
<comment type="caution">
    <text evidence="9">The sequence shown here is derived from an EMBL/GenBank/DDBJ whole genome shotgun (WGS) entry which is preliminary data.</text>
</comment>
<proteinExistence type="predicted"/>
<organism evidence="9 10">
    <name type="scientific">Candidatus Colimorpha enterica</name>
    <dbReference type="NCBI Taxonomy" id="3083063"/>
    <lineage>
        <taxon>Bacteria</taxon>
        <taxon>Pseudomonadati</taxon>
        <taxon>Bacteroidota</taxon>
        <taxon>Bacteroidia</taxon>
        <taxon>Bacteroidales</taxon>
        <taxon>Candidatus Colimorpha</taxon>
    </lineage>
</organism>
<gene>
    <name evidence="9" type="ORF">MR241_02545</name>
</gene>
<evidence type="ECO:0000259" key="7">
    <source>
        <dbReference type="Pfam" id="PF20511"/>
    </source>
</evidence>
<dbReference type="EMBL" id="JALEMU010000044">
    <property type="protein sequence ID" value="MCI5755157.1"/>
    <property type="molecule type" value="Genomic_DNA"/>
</dbReference>
<feature type="domain" description="Phosphomannose isomerase type I catalytic" evidence="7">
    <location>
        <begin position="8"/>
        <end position="93"/>
    </location>
</feature>
<feature type="binding site" evidence="5">
    <location>
        <position position="92"/>
    </location>
    <ligand>
        <name>Zn(2+)</name>
        <dbReference type="ChEBI" id="CHEBI:29105"/>
    </ligand>
</feature>
<dbReference type="SUPFAM" id="SSF51182">
    <property type="entry name" value="RmlC-like cupins"/>
    <property type="match status" value="1"/>
</dbReference>
<evidence type="ECO:0000256" key="1">
    <source>
        <dbReference type="ARBA" id="ARBA00022723"/>
    </source>
</evidence>